<accession>A0A9D7XF22</accession>
<protein>
    <recommendedName>
        <fullName evidence="4">Outer membrane protein beta-barrel domain-containing protein</fullName>
    </recommendedName>
</protein>
<keyword evidence="1" id="KW-0732">Signal</keyword>
<dbReference type="InterPro" id="IPR046495">
    <property type="entry name" value="DUF6588"/>
</dbReference>
<evidence type="ECO:0000256" key="1">
    <source>
        <dbReference type="SAM" id="SignalP"/>
    </source>
</evidence>
<proteinExistence type="predicted"/>
<gene>
    <name evidence="2" type="ORF">IPO85_12950</name>
</gene>
<reference evidence="2 3" key="1">
    <citation type="submission" date="2020-10" db="EMBL/GenBank/DDBJ databases">
        <title>Connecting structure to function with the recovery of over 1000 high-quality activated sludge metagenome-assembled genomes encoding full-length rRNA genes using long-read sequencing.</title>
        <authorList>
            <person name="Singleton C.M."/>
            <person name="Petriglieri F."/>
            <person name="Kristensen J.M."/>
            <person name="Kirkegaard R.H."/>
            <person name="Michaelsen T.Y."/>
            <person name="Andersen M.H."/>
            <person name="Karst S.M."/>
            <person name="Dueholm M.S."/>
            <person name="Nielsen P.H."/>
            <person name="Albertsen M."/>
        </authorList>
    </citation>
    <scope>NUCLEOTIDE SEQUENCE [LARGE SCALE GENOMIC DNA]</scope>
    <source>
        <strain evidence="2">Ribe_18-Q3-R11-54_BAT3C.373</strain>
    </source>
</reference>
<feature type="signal peptide" evidence="1">
    <location>
        <begin position="1"/>
        <end position="20"/>
    </location>
</feature>
<dbReference type="Proteomes" id="UP000808349">
    <property type="component" value="Unassembled WGS sequence"/>
</dbReference>
<organism evidence="2 3">
    <name type="scientific">Candidatus Defluviibacterium haderslevense</name>
    <dbReference type="NCBI Taxonomy" id="2981993"/>
    <lineage>
        <taxon>Bacteria</taxon>
        <taxon>Pseudomonadati</taxon>
        <taxon>Bacteroidota</taxon>
        <taxon>Saprospiria</taxon>
        <taxon>Saprospirales</taxon>
        <taxon>Saprospiraceae</taxon>
        <taxon>Candidatus Defluviibacterium</taxon>
    </lineage>
</organism>
<evidence type="ECO:0000313" key="3">
    <source>
        <dbReference type="Proteomes" id="UP000808349"/>
    </source>
</evidence>
<evidence type="ECO:0000313" key="2">
    <source>
        <dbReference type="EMBL" id="MBK9718390.1"/>
    </source>
</evidence>
<name>A0A9D7XF22_9BACT</name>
<comment type="caution">
    <text evidence="2">The sequence shown here is derived from an EMBL/GenBank/DDBJ whole genome shotgun (WGS) entry which is preliminary data.</text>
</comment>
<dbReference type="AlphaFoldDB" id="A0A9D7XF22"/>
<sequence length="293" mass="32550">MKNRFLIVFFLTMSQMFLSAQNIDDYLDNYLGKNKDGYVQPVSDILTGMFNSGLITEPKIDSHFYVKIGIVGSAAWVTDNLKTFSATTEDPFSPEQKTKVSTILGPAEVTAVTDSNGLTYTFPAGINAKWVPFALPQITIGGVLNSELNLRFLAINFGEDFGKLQIIGAALRHDIGHYFNLINYNVNAGYSFQSIKLGSRVNLTNHLISLDAGRDFKHFYYFGRIAYQLGNMDVTFTPDAEEGGNKIEFKNKNDFPLFFGLGGGVKLGKVFRFNLGISYAKFPMAESGIILKF</sequence>
<feature type="chain" id="PRO_5039721076" description="Outer membrane protein beta-barrel domain-containing protein" evidence="1">
    <location>
        <begin position="21"/>
        <end position="293"/>
    </location>
</feature>
<dbReference type="EMBL" id="JADKFW010000010">
    <property type="protein sequence ID" value="MBK9718390.1"/>
    <property type="molecule type" value="Genomic_DNA"/>
</dbReference>
<dbReference type="Pfam" id="PF20230">
    <property type="entry name" value="DUF6588"/>
    <property type="match status" value="1"/>
</dbReference>
<evidence type="ECO:0008006" key="4">
    <source>
        <dbReference type="Google" id="ProtNLM"/>
    </source>
</evidence>